<proteinExistence type="predicted"/>
<name>A0A2T5IFX8_9LACT</name>
<organism evidence="1 2">
    <name type="scientific">Trichococcus patagoniensis</name>
    <dbReference type="NCBI Taxonomy" id="382641"/>
    <lineage>
        <taxon>Bacteria</taxon>
        <taxon>Bacillati</taxon>
        <taxon>Bacillota</taxon>
        <taxon>Bacilli</taxon>
        <taxon>Lactobacillales</taxon>
        <taxon>Carnobacteriaceae</taxon>
        <taxon>Trichococcus</taxon>
    </lineage>
</organism>
<evidence type="ECO:0000313" key="2">
    <source>
        <dbReference type="Proteomes" id="UP000244161"/>
    </source>
</evidence>
<dbReference type="Proteomes" id="UP000244161">
    <property type="component" value="Unassembled WGS sequence"/>
</dbReference>
<sequence length="74" mass="8443">MKHVIALDVSKGKSTMVLYNHYQQCEFEGECLHTRAGFDQLHQRIIELTNQDGQAPEIVFEATGVYSKGLEKFL</sequence>
<protein>
    <recommendedName>
        <fullName evidence="3">Transposase</fullName>
    </recommendedName>
</protein>
<keyword evidence="2" id="KW-1185">Reference proteome</keyword>
<dbReference type="EMBL" id="QAOM01000016">
    <property type="protein sequence ID" value="PTQ82699.1"/>
    <property type="molecule type" value="Genomic_DNA"/>
</dbReference>
<evidence type="ECO:0000313" key="1">
    <source>
        <dbReference type="EMBL" id="PTQ82699.1"/>
    </source>
</evidence>
<accession>A0A2T5IFX8</accession>
<reference evidence="1 2" key="1">
    <citation type="submission" date="2018-04" db="EMBL/GenBank/DDBJ databases">
        <title>Genomic Encyclopedia of Archaeal and Bacterial Type Strains, Phase II (KMG-II): from individual species to whole genera.</title>
        <authorList>
            <person name="Goeker M."/>
        </authorList>
    </citation>
    <scope>NUCLEOTIDE SEQUENCE [LARGE SCALE GENOMIC DNA]</scope>
    <source>
        <strain evidence="1 2">DSM 18806</strain>
    </source>
</reference>
<comment type="caution">
    <text evidence="1">The sequence shown here is derived from an EMBL/GenBank/DDBJ whole genome shotgun (WGS) entry which is preliminary data.</text>
</comment>
<gene>
    <name evidence="1" type="ORF">C8U37_11640</name>
</gene>
<dbReference type="AlphaFoldDB" id="A0A2T5IFX8"/>
<evidence type="ECO:0008006" key="3">
    <source>
        <dbReference type="Google" id="ProtNLM"/>
    </source>
</evidence>